<proteinExistence type="predicted"/>
<evidence type="ECO:0000313" key="1">
    <source>
        <dbReference type="EMBL" id="KKM18506.1"/>
    </source>
</evidence>
<dbReference type="AlphaFoldDB" id="A0A0F9HSY1"/>
<name>A0A0F9HSY1_9ZZZZ</name>
<accession>A0A0F9HSY1</accession>
<sequence>MPQELRHPQFRTGKTSNLAVKLISADNIIRSRSVVSGGEFYQKMALESCWPDRTGEEERMLVETAIEVDKIRNEYLQMFEQTEQDVTQKKVS</sequence>
<reference evidence="1" key="1">
    <citation type="journal article" date="2015" name="Nature">
        <title>Complex archaea that bridge the gap between prokaryotes and eukaryotes.</title>
        <authorList>
            <person name="Spang A."/>
            <person name="Saw J.H."/>
            <person name="Jorgensen S.L."/>
            <person name="Zaremba-Niedzwiedzka K."/>
            <person name="Martijn J."/>
            <person name="Lind A.E."/>
            <person name="van Eijk R."/>
            <person name="Schleper C."/>
            <person name="Guy L."/>
            <person name="Ettema T.J."/>
        </authorList>
    </citation>
    <scope>NUCLEOTIDE SEQUENCE</scope>
</reference>
<dbReference type="EMBL" id="LAZR01014208">
    <property type="protein sequence ID" value="KKM18506.1"/>
    <property type="molecule type" value="Genomic_DNA"/>
</dbReference>
<comment type="caution">
    <text evidence="1">The sequence shown here is derived from an EMBL/GenBank/DDBJ whole genome shotgun (WGS) entry which is preliminary data.</text>
</comment>
<protein>
    <submittedName>
        <fullName evidence="1">Uncharacterized protein</fullName>
    </submittedName>
</protein>
<gene>
    <name evidence="1" type="ORF">LCGC14_1665000</name>
</gene>
<organism evidence="1">
    <name type="scientific">marine sediment metagenome</name>
    <dbReference type="NCBI Taxonomy" id="412755"/>
    <lineage>
        <taxon>unclassified sequences</taxon>
        <taxon>metagenomes</taxon>
        <taxon>ecological metagenomes</taxon>
    </lineage>
</organism>